<dbReference type="InterPro" id="IPR053951">
    <property type="entry name" value="K_trans_N"/>
</dbReference>
<comment type="subcellular location">
    <subcellularLocation>
        <location evidence="1">Cell membrane</location>
        <topology evidence="1">Multi-pass membrane protein</topology>
    </subcellularLocation>
</comment>
<evidence type="ECO:0000259" key="4">
    <source>
        <dbReference type="Pfam" id="PF02705"/>
    </source>
</evidence>
<dbReference type="PANTHER" id="PTHR30540">
    <property type="entry name" value="OSMOTIC STRESS POTASSIUM TRANSPORTER"/>
    <property type="match status" value="1"/>
</dbReference>
<dbReference type="OrthoDB" id="1933643at2759"/>
<keyword evidence="3" id="KW-0472">Membrane</keyword>
<reference evidence="5" key="1">
    <citation type="submission" date="2020-07" db="EMBL/GenBank/DDBJ databases">
        <title>Ethylene signaling mediates host invasion by parasitic plants.</title>
        <authorList>
            <person name="Yoshida S."/>
        </authorList>
    </citation>
    <scope>NUCLEOTIDE SEQUENCE</scope>
    <source>
        <strain evidence="5">Okayama</strain>
    </source>
</reference>
<evidence type="ECO:0000256" key="1">
    <source>
        <dbReference type="ARBA" id="ARBA00004651"/>
    </source>
</evidence>
<dbReference type="PANTHER" id="PTHR30540:SF6">
    <property type="entry name" value="POTASSIUM TRANSPORTER 2"/>
    <property type="match status" value="1"/>
</dbReference>
<comment type="caution">
    <text evidence="5">The sequence shown here is derived from an EMBL/GenBank/DDBJ whole genome shotgun (WGS) entry which is preliminary data.</text>
</comment>
<organism evidence="5 6">
    <name type="scientific">Phtheirospermum japonicum</name>
    <dbReference type="NCBI Taxonomy" id="374723"/>
    <lineage>
        <taxon>Eukaryota</taxon>
        <taxon>Viridiplantae</taxon>
        <taxon>Streptophyta</taxon>
        <taxon>Embryophyta</taxon>
        <taxon>Tracheophyta</taxon>
        <taxon>Spermatophyta</taxon>
        <taxon>Magnoliopsida</taxon>
        <taxon>eudicotyledons</taxon>
        <taxon>Gunneridae</taxon>
        <taxon>Pentapetalae</taxon>
        <taxon>asterids</taxon>
        <taxon>lamiids</taxon>
        <taxon>Lamiales</taxon>
        <taxon>Orobanchaceae</taxon>
        <taxon>Orobanchaceae incertae sedis</taxon>
        <taxon>Phtheirospermum</taxon>
    </lineage>
</organism>
<dbReference type="AlphaFoldDB" id="A0A830BGY5"/>
<dbReference type="InterPro" id="IPR003855">
    <property type="entry name" value="K+_transporter"/>
</dbReference>
<dbReference type="EMBL" id="BMAC01000128">
    <property type="protein sequence ID" value="GFP86607.1"/>
    <property type="molecule type" value="Genomic_DNA"/>
</dbReference>
<dbReference type="Pfam" id="PF02705">
    <property type="entry name" value="K_trans"/>
    <property type="match status" value="1"/>
</dbReference>
<dbReference type="GO" id="GO:0015079">
    <property type="term" value="F:potassium ion transmembrane transporter activity"/>
    <property type="evidence" value="ECO:0007669"/>
    <property type="project" value="InterPro"/>
</dbReference>
<evidence type="ECO:0000256" key="2">
    <source>
        <dbReference type="ARBA" id="ARBA00008440"/>
    </source>
</evidence>
<accession>A0A830BGY5</accession>
<keyword evidence="3" id="KW-1133">Transmembrane helix</keyword>
<dbReference type="GO" id="GO:0005886">
    <property type="term" value="C:plasma membrane"/>
    <property type="evidence" value="ECO:0007669"/>
    <property type="project" value="UniProtKB-SubCell"/>
</dbReference>
<dbReference type="Proteomes" id="UP000653305">
    <property type="component" value="Unassembled WGS sequence"/>
</dbReference>
<comment type="similarity">
    <text evidence="2">Belongs to the HAK/KUP transporter (TC 2.A.72.3) family.</text>
</comment>
<evidence type="ECO:0000313" key="6">
    <source>
        <dbReference type="Proteomes" id="UP000653305"/>
    </source>
</evidence>
<sequence>MVPITCFILVCLFALQHYGTHRVGFCFAPIVFTWLLCISGSWFVQYFPLEPACISSSLAYVHDKVPEKDEKKRMDVFGVEFCYA</sequence>
<feature type="transmembrane region" description="Helical" evidence="3">
    <location>
        <begin position="32"/>
        <end position="49"/>
    </location>
</feature>
<evidence type="ECO:0000313" key="5">
    <source>
        <dbReference type="EMBL" id="GFP86607.1"/>
    </source>
</evidence>
<name>A0A830BGY5_9LAMI</name>
<evidence type="ECO:0000256" key="3">
    <source>
        <dbReference type="SAM" id="Phobius"/>
    </source>
</evidence>
<proteinExistence type="inferred from homology"/>
<keyword evidence="3" id="KW-0812">Transmembrane</keyword>
<feature type="domain" description="K+ potassium transporter integral membrane" evidence="4">
    <location>
        <begin position="2"/>
        <end position="41"/>
    </location>
</feature>
<gene>
    <name evidence="5" type="ORF">PHJA_000804500</name>
</gene>
<keyword evidence="6" id="KW-1185">Reference proteome</keyword>
<protein>
    <submittedName>
        <fullName evidence="5">Potassium transporter 2</fullName>
    </submittedName>
</protein>